<dbReference type="InterPro" id="IPR020472">
    <property type="entry name" value="WD40_PAC1"/>
</dbReference>
<comment type="function">
    <text evidence="7">Ribosome biogenesis factor. Involved in nucleolar processing of pre-18S ribosomal RNA. Required for optimal pre-ribosomal RNA transcription by RNA polymerase I. Part of the small subunit (SSU) processome, first precursor of the small eukaryotic ribosomal subunit. During the assembly of the SSU processome in the nucleolus, many ribosome biogenesis factors, an RNA chaperone and ribosomal proteins associate with the nascent pre-rRNA and work in concert to generate RNA folding, modifications, rearrangements and cleavage as well as targeted degradation of pre-ribosomal RNA by the RNA exosome.</text>
</comment>
<feature type="domain" description="U3 small nucleolar RNA-associated protein 15 C-terminal" evidence="9">
    <location>
        <begin position="349"/>
        <end position="478"/>
    </location>
</feature>
<dbReference type="Gene3D" id="2.130.10.10">
    <property type="entry name" value="YVTN repeat-like/Quinoprotein amine dehydrogenase"/>
    <property type="match status" value="2"/>
</dbReference>
<keyword evidence="6" id="KW-0539">Nucleus</keyword>
<dbReference type="InterPro" id="IPR036322">
    <property type="entry name" value="WD40_repeat_dom_sf"/>
</dbReference>
<dbReference type="GO" id="GO:0006364">
    <property type="term" value="P:rRNA processing"/>
    <property type="evidence" value="ECO:0007669"/>
    <property type="project" value="UniProtKB-KW"/>
</dbReference>
<dbReference type="GO" id="GO:0045943">
    <property type="term" value="P:positive regulation of transcription by RNA polymerase I"/>
    <property type="evidence" value="ECO:0007669"/>
    <property type="project" value="TreeGrafter"/>
</dbReference>
<sequence length="500" mass="55251">MTTFKKTGIDTYNTSKTQLTLDQKQWSMLSTPVIVKEFTGINYVDACPGSTHLTAISTGPKVVIYNCRSGRAVSTISRFQRTAYGASYRQDGRLLAAGSEDSHIRLFDSRNNDQLRVFKGHTGPVRRVKFLPGCPQIASFSDDKTCAIWDIGDEKKILELKGHTDFIRSGCVSPCSAHLVMSGSDDRTVRVWDLRTGVTVVTLDHATSHVSDLICYPGGNVLASAAGSEVRIWDLTAGKLLSKLCRHHKDVTSLALASSGSRLMSGSLDHHLKVYDTRTYSVTHSIECVAPILSFAVMPKDSGLVVGMIAEGKGVLSLQKKVHDAKAADVNIDPINFKNPSMKVIRDYQPASLSRPDHLLRKFEHSKFLDTAVCHKNPAATVALLAELARRGGLQSALAGRDEPKLRTLLRFLYKNFSNPSYQAVLFDITMVFLDVYSDQITANSPLAPHLFRLQEMVTNNCQQMKEILQLEGDLRLLTATYEQVATTNRCIEQPDIFSK</sequence>
<dbReference type="PRINTS" id="PR00320">
    <property type="entry name" value="GPROTEINBRPT"/>
</dbReference>
<dbReference type="SUPFAM" id="SSF50978">
    <property type="entry name" value="WD40 repeat-like"/>
    <property type="match status" value="1"/>
</dbReference>
<dbReference type="EMBL" id="IACT01003041">
    <property type="protein sequence ID" value="LAC22294.1"/>
    <property type="molecule type" value="mRNA"/>
</dbReference>
<dbReference type="AlphaFoldDB" id="A0A6A7FVF2"/>
<dbReference type="GO" id="GO:0005730">
    <property type="term" value="C:nucleolus"/>
    <property type="evidence" value="ECO:0007669"/>
    <property type="project" value="UniProtKB-SubCell"/>
</dbReference>
<dbReference type="InterPro" id="IPR015943">
    <property type="entry name" value="WD40/YVTN_repeat-like_dom_sf"/>
</dbReference>
<dbReference type="PROSITE" id="PS00678">
    <property type="entry name" value="WD_REPEATS_1"/>
    <property type="match status" value="1"/>
</dbReference>
<organism evidence="10">
    <name type="scientific">Hirondellea gigas</name>
    <dbReference type="NCBI Taxonomy" id="1518452"/>
    <lineage>
        <taxon>Eukaryota</taxon>
        <taxon>Metazoa</taxon>
        <taxon>Ecdysozoa</taxon>
        <taxon>Arthropoda</taxon>
        <taxon>Crustacea</taxon>
        <taxon>Multicrustacea</taxon>
        <taxon>Malacostraca</taxon>
        <taxon>Eumalacostraca</taxon>
        <taxon>Peracarida</taxon>
        <taxon>Amphipoda</taxon>
        <taxon>Amphilochidea</taxon>
        <taxon>Lysianassida</taxon>
        <taxon>Lysianassidira</taxon>
        <taxon>Lysianassoidea</taxon>
        <taxon>Lysianassidae</taxon>
        <taxon>Hirondellea</taxon>
    </lineage>
</organism>
<evidence type="ECO:0000256" key="5">
    <source>
        <dbReference type="ARBA" id="ARBA00022737"/>
    </source>
</evidence>
<dbReference type="PROSITE" id="PS50082">
    <property type="entry name" value="WD_REPEATS_2"/>
    <property type="match status" value="3"/>
</dbReference>
<keyword evidence="5" id="KW-0677">Repeat</keyword>
<dbReference type="Pfam" id="PF00400">
    <property type="entry name" value="WD40"/>
    <property type="match status" value="5"/>
</dbReference>
<evidence type="ECO:0000313" key="10">
    <source>
        <dbReference type="EMBL" id="LAC22294.1"/>
    </source>
</evidence>
<protein>
    <recommendedName>
        <fullName evidence="2">U3 small nucleolar RNA-associated protein 15 homolog</fullName>
    </recommendedName>
</protein>
<evidence type="ECO:0000259" key="9">
    <source>
        <dbReference type="Pfam" id="PF09384"/>
    </source>
</evidence>
<comment type="subcellular location">
    <subcellularLocation>
        <location evidence="1">Nucleus</location>
        <location evidence="1">Nucleolus</location>
    </subcellularLocation>
</comment>
<evidence type="ECO:0000256" key="7">
    <source>
        <dbReference type="ARBA" id="ARBA00045437"/>
    </source>
</evidence>
<evidence type="ECO:0000256" key="8">
    <source>
        <dbReference type="PROSITE-ProRule" id="PRU00221"/>
    </source>
</evidence>
<evidence type="ECO:0000256" key="3">
    <source>
        <dbReference type="ARBA" id="ARBA00022552"/>
    </source>
</evidence>
<dbReference type="SMART" id="SM00320">
    <property type="entry name" value="WD40"/>
    <property type="match status" value="6"/>
</dbReference>
<evidence type="ECO:0000256" key="1">
    <source>
        <dbReference type="ARBA" id="ARBA00004604"/>
    </source>
</evidence>
<evidence type="ECO:0000256" key="6">
    <source>
        <dbReference type="ARBA" id="ARBA00023242"/>
    </source>
</evidence>
<feature type="repeat" description="WD" evidence="8">
    <location>
        <begin position="160"/>
        <end position="202"/>
    </location>
</feature>
<feature type="repeat" description="WD" evidence="8">
    <location>
        <begin position="118"/>
        <end position="159"/>
    </location>
</feature>
<dbReference type="InterPro" id="IPR018983">
    <property type="entry name" value="U3_snoRNA-assocProt_15_C"/>
</dbReference>
<feature type="repeat" description="WD" evidence="8">
    <location>
        <begin position="244"/>
        <end position="285"/>
    </location>
</feature>
<accession>A0A6A7FVF2</accession>
<evidence type="ECO:0000256" key="4">
    <source>
        <dbReference type="ARBA" id="ARBA00022574"/>
    </source>
</evidence>
<dbReference type="CDD" id="cd00200">
    <property type="entry name" value="WD40"/>
    <property type="match status" value="1"/>
</dbReference>
<dbReference type="InterPro" id="IPR019775">
    <property type="entry name" value="WD40_repeat_CS"/>
</dbReference>
<proteinExistence type="evidence at transcript level"/>
<reference evidence="10" key="1">
    <citation type="submission" date="2017-11" db="EMBL/GenBank/DDBJ databases">
        <title>The sensing device of the deep-sea amphipod.</title>
        <authorList>
            <person name="Kobayashi H."/>
            <person name="Nagahama T."/>
            <person name="Arai W."/>
            <person name="Sasagawa Y."/>
            <person name="Umeda M."/>
            <person name="Hayashi T."/>
            <person name="Nikaido I."/>
            <person name="Watanabe H."/>
            <person name="Oguri K."/>
            <person name="Kitazato H."/>
            <person name="Fujioka K."/>
            <person name="Kido Y."/>
            <person name="Takami H."/>
        </authorList>
    </citation>
    <scope>NUCLEOTIDE SEQUENCE</scope>
    <source>
        <tissue evidence="10">Whole body</tissue>
    </source>
</reference>
<dbReference type="PANTHER" id="PTHR19924:SF26">
    <property type="entry name" value="U3 SMALL NUCLEOLAR RNA-ASSOCIATED PROTEIN 15 HOMOLOG"/>
    <property type="match status" value="1"/>
</dbReference>
<dbReference type="PROSITE" id="PS50294">
    <property type="entry name" value="WD_REPEATS_REGION"/>
    <property type="match status" value="3"/>
</dbReference>
<dbReference type="PANTHER" id="PTHR19924">
    <property type="entry name" value="UTP15 U3 SMALL NUCLEOLAR RNA-ASSOCIATED PROTEIN 15 FAMILY MEMBER"/>
    <property type="match status" value="1"/>
</dbReference>
<dbReference type="InterPro" id="IPR001680">
    <property type="entry name" value="WD40_rpt"/>
</dbReference>
<name>A0A6A7FVF2_9CRUS</name>
<evidence type="ECO:0000256" key="2">
    <source>
        <dbReference type="ARBA" id="ARBA00018260"/>
    </source>
</evidence>
<dbReference type="Pfam" id="PF09384">
    <property type="entry name" value="UTP15_C"/>
    <property type="match status" value="1"/>
</dbReference>
<keyword evidence="4 8" id="KW-0853">WD repeat</keyword>
<keyword evidence="3" id="KW-0698">rRNA processing</keyword>